<evidence type="ECO:0000259" key="1">
    <source>
        <dbReference type="Pfam" id="PF17989"/>
    </source>
</evidence>
<sequence length="346" mass="38355">MKNPDEQSLIAIDLGNGTTSYIAGNGKKGSFSSLSRAFKDTSGLGFGVEKEVFKTRDGKTFLVGESCRVEGAKTRSTDSSFYSSPEMQVIFLKVLHDCGIAHPIIATGLPTEFFQKGAADFEDQLRRWAKGEGFNPKLVKVLPQWAGPWFDDELLDESGQVIDKRLVLQGKFGVIDIGQGTTDCGQFYNGRVSDARHGESKGVSDIHRSIFTTLQSNPESLNAARKTVLPKEFKLDRQTTEFTIDQWIRQGYIPWRGERLDMQPVSRPARDEFAKDVLPRCIEKVWGSTDFLDGMILAGGGTSVLGLDVFKKYVTCPIYTAKDPSQSSVRGMYRFAKTQLLQPVPA</sequence>
<protein>
    <submittedName>
        <fullName evidence="3">Uncharacterized protein</fullName>
    </submittedName>
</protein>
<dbReference type="Pfam" id="PF17989">
    <property type="entry name" value="ALP_N"/>
    <property type="match status" value="1"/>
</dbReference>
<accession>A0A0F9V8W9</accession>
<evidence type="ECO:0000259" key="2">
    <source>
        <dbReference type="Pfam" id="PF21522"/>
    </source>
</evidence>
<dbReference type="AlphaFoldDB" id="A0A0F9V8W9"/>
<dbReference type="Pfam" id="PF21522">
    <property type="entry name" value="MreB-like_C"/>
    <property type="match status" value="1"/>
</dbReference>
<evidence type="ECO:0000313" key="3">
    <source>
        <dbReference type="EMBL" id="KKN96187.1"/>
    </source>
</evidence>
<proteinExistence type="predicted"/>
<dbReference type="InterPro" id="IPR049067">
    <property type="entry name" value="MreB-like_C"/>
</dbReference>
<organism evidence="3">
    <name type="scientific">marine sediment metagenome</name>
    <dbReference type="NCBI Taxonomy" id="412755"/>
    <lineage>
        <taxon>unclassified sequences</taxon>
        <taxon>metagenomes</taxon>
        <taxon>ecological metagenomes</taxon>
    </lineage>
</organism>
<feature type="domain" description="Actin homologue MreB-like C-terminal" evidence="2">
    <location>
        <begin position="174"/>
        <end position="306"/>
    </location>
</feature>
<reference evidence="3" key="1">
    <citation type="journal article" date="2015" name="Nature">
        <title>Complex archaea that bridge the gap between prokaryotes and eukaryotes.</title>
        <authorList>
            <person name="Spang A."/>
            <person name="Saw J.H."/>
            <person name="Jorgensen S.L."/>
            <person name="Zaremba-Niedzwiedzka K."/>
            <person name="Martijn J."/>
            <person name="Lind A.E."/>
            <person name="van Eijk R."/>
            <person name="Schleper C."/>
            <person name="Guy L."/>
            <person name="Ettema T.J."/>
        </authorList>
    </citation>
    <scope>NUCLEOTIDE SEQUENCE</scope>
</reference>
<gene>
    <name evidence="3" type="ORF">LCGC14_0171170</name>
</gene>
<dbReference type="EMBL" id="LAZR01000066">
    <property type="protein sequence ID" value="KKN96187.1"/>
    <property type="molecule type" value="Genomic_DNA"/>
</dbReference>
<dbReference type="InterPro" id="IPR040607">
    <property type="entry name" value="ALP_N"/>
</dbReference>
<comment type="caution">
    <text evidence="3">The sequence shown here is derived from an EMBL/GenBank/DDBJ whole genome shotgun (WGS) entry which is preliminary data.</text>
</comment>
<name>A0A0F9V8W9_9ZZZZ</name>
<dbReference type="Gene3D" id="3.30.420.40">
    <property type="match status" value="2"/>
</dbReference>
<feature type="domain" description="Actin-like protein N-terminal" evidence="1">
    <location>
        <begin position="11"/>
        <end position="127"/>
    </location>
</feature>
<dbReference type="SUPFAM" id="SSF53067">
    <property type="entry name" value="Actin-like ATPase domain"/>
    <property type="match status" value="2"/>
</dbReference>
<dbReference type="InterPro" id="IPR043129">
    <property type="entry name" value="ATPase_NBD"/>
</dbReference>